<organism evidence="2 3">
    <name type="scientific">Gossypium tomentosum</name>
    <name type="common">Hawaiian cotton</name>
    <name type="synonym">Gossypium sandvicense</name>
    <dbReference type="NCBI Taxonomy" id="34277"/>
    <lineage>
        <taxon>Eukaryota</taxon>
        <taxon>Viridiplantae</taxon>
        <taxon>Streptophyta</taxon>
        <taxon>Embryophyta</taxon>
        <taxon>Tracheophyta</taxon>
        <taxon>Spermatophyta</taxon>
        <taxon>Magnoliopsida</taxon>
        <taxon>eudicotyledons</taxon>
        <taxon>Gunneridae</taxon>
        <taxon>Pentapetalae</taxon>
        <taxon>rosids</taxon>
        <taxon>malvids</taxon>
        <taxon>Malvales</taxon>
        <taxon>Malvaceae</taxon>
        <taxon>Malvoideae</taxon>
        <taxon>Gossypium</taxon>
    </lineage>
</organism>
<name>A0A5D2K4M9_GOSTO</name>
<reference evidence="2 3" key="1">
    <citation type="submission" date="2019-07" db="EMBL/GenBank/DDBJ databases">
        <title>WGS assembly of Gossypium tomentosum.</title>
        <authorList>
            <person name="Chen Z.J."/>
            <person name="Sreedasyam A."/>
            <person name="Ando A."/>
            <person name="Song Q."/>
            <person name="De L."/>
            <person name="Hulse-Kemp A."/>
            <person name="Ding M."/>
            <person name="Ye W."/>
            <person name="Kirkbride R."/>
            <person name="Jenkins J."/>
            <person name="Plott C."/>
            <person name="Lovell J."/>
            <person name="Lin Y.-M."/>
            <person name="Vaughn R."/>
            <person name="Liu B."/>
            <person name="Li W."/>
            <person name="Simpson S."/>
            <person name="Scheffler B."/>
            <person name="Saski C."/>
            <person name="Grover C."/>
            <person name="Hu G."/>
            <person name="Conover J."/>
            <person name="Carlson J."/>
            <person name="Shu S."/>
            <person name="Boston L."/>
            <person name="Williams M."/>
            <person name="Peterson D."/>
            <person name="Mcgee K."/>
            <person name="Jones D."/>
            <person name="Wendel J."/>
            <person name="Stelly D."/>
            <person name="Grimwood J."/>
            <person name="Schmutz J."/>
        </authorList>
    </citation>
    <scope>NUCLEOTIDE SEQUENCE [LARGE SCALE GENOMIC DNA]</scope>
    <source>
        <strain evidence="2">7179.01</strain>
    </source>
</reference>
<evidence type="ECO:0000313" key="2">
    <source>
        <dbReference type="EMBL" id="TYH61927.1"/>
    </source>
</evidence>
<accession>A0A5D2K4M9</accession>
<proteinExistence type="predicted"/>
<gene>
    <name evidence="2" type="ORF">ES332_D07G083800v1</name>
</gene>
<keyword evidence="3" id="KW-1185">Reference proteome</keyword>
<feature type="compositionally biased region" description="Polar residues" evidence="1">
    <location>
        <begin position="25"/>
        <end position="34"/>
    </location>
</feature>
<feature type="region of interest" description="Disordered" evidence="1">
    <location>
        <begin position="84"/>
        <end position="142"/>
    </location>
</feature>
<feature type="region of interest" description="Disordered" evidence="1">
    <location>
        <begin position="1"/>
        <end position="49"/>
    </location>
</feature>
<dbReference type="AlphaFoldDB" id="A0A5D2K4M9"/>
<sequence length="209" mass="24531">MKKATINSVYGARGRNRCKERVEESGNSSKSASMTDKGRTNGVRATKALSTIPNNRTIVTRSMAMKTMEQEDEETLYEVEIIETREEENNDDNKPMELVEEQEQQQEQEQKQEQKQKQEQEQEQEQEPQPQPPANEVAVVDNKGEGVEELTLDDWPITFRFDEEWPWSKVRYDSGWYSCWENMNGDFWTPVRDHSQESVWSGDLWEFKP</sequence>
<dbReference type="EMBL" id="CM017629">
    <property type="protein sequence ID" value="TYH61927.1"/>
    <property type="molecule type" value="Genomic_DNA"/>
</dbReference>
<feature type="compositionally biased region" description="Basic and acidic residues" evidence="1">
    <location>
        <begin position="108"/>
        <end position="120"/>
    </location>
</feature>
<protein>
    <submittedName>
        <fullName evidence="2">Uncharacterized protein</fullName>
    </submittedName>
</protein>
<evidence type="ECO:0000256" key="1">
    <source>
        <dbReference type="SAM" id="MobiDB-lite"/>
    </source>
</evidence>
<dbReference type="Proteomes" id="UP000322667">
    <property type="component" value="Chromosome D07"/>
</dbReference>
<evidence type="ECO:0000313" key="3">
    <source>
        <dbReference type="Proteomes" id="UP000322667"/>
    </source>
</evidence>